<dbReference type="InterPro" id="IPR007273">
    <property type="entry name" value="SCAMP"/>
</dbReference>
<keyword evidence="4 5" id="KW-0472">Membrane</keyword>
<comment type="subcellular location">
    <subcellularLocation>
        <location evidence="1">Membrane</location>
        <topology evidence="1">Multi-pass membrane protein</topology>
    </subcellularLocation>
</comment>
<proteinExistence type="predicted"/>
<dbReference type="GO" id="GO:0015031">
    <property type="term" value="P:protein transport"/>
    <property type="evidence" value="ECO:0007669"/>
    <property type="project" value="InterPro"/>
</dbReference>
<dbReference type="GO" id="GO:0055038">
    <property type="term" value="C:recycling endosome membrane"/>
    <property type="evidence" value="ECO:0007669"/>
    <property type="project" value="TreeGrafter"/>
</dbReference>
<dbReference type="STRING" id="747725.A0A162TI07"/>
<name>A0A162TI07_MUCCL</name>
<evidence type="ECO:0000313" key="6">
    <source>
        <dbReference type="EMBL" id="OAD04732.1"/>
    </source>
</evidence>
<dbReference type="EMBL" id="AMYB01000003">
    <property type="protein sequence ID" value="OAD04732.1"/>
    <property type="molecule type" value="Genomic_DNA"/>
</dbReference>
<evidence type="ECO:0000256" key="5">
    <source>
        <dbReference type="SAM" id="Phobius"/>
    </source>
</evidence>
<keyword evidence="7" id="KW-1185">Reference proteome</keyword>
<evidence type="ECO:0000256" key="3">
    <source>
        <dbReference type="ARBA" id="ARBA00022989"/>
    </source>
</evidence>
<keyword evidence="2 5" id="KW-0812">Transmembrane</keyword>
<feature type="transmembrane region" description="Helical" evidence="5">
    <location>
        <begin position="45"/>
        <end position="65"/>
    </location>
</feature>
<dbReference type="PANTHER" id="PTHR10687:SF90">
    <property type="entry name" value="SECRETORY CARRIER MEMBRANE PROTEIN"/>
    <property type="match status" value="1"/>
</dbReference>
<gene>
    <name evidence="6" type="ORF">MUCCIDRAFT_155691</name>
</gene>
<dbReference type="AlphaFoldDB" id="A0A162TI07"/>
<sequence>MQHQTTVLWLYREWLLFLVTLVMNFFACLWILFSHPASVTSAPTNMGVALTELFTHTLASFFLWYRPVYNAYMKDNSMYFFFFFIFNGFHILYTFYMAVGIPSTGGAGLILLVTLFSEHYIGPAVLTLLATICWLSMGILAVILYKKTYDHYKAAGHTFNEAKSEAYSHMGRSTVVREAAVNAAWNSATNRR</sequence>
<evidence type="ECO:0000313" key="7">
    <source>
        <dbReference type="Proteomes" id="UP000077051"/>
    </source>
</evidence>
<evidence type="ECO:0008006" key="8">
    <source>
        <dbReference type="Google" id="ProtNLM"/>
    </source>
</evidence>
<keyword evidence="3 5" id="KW-1133">Transmembrane helix</keyword>
<dbReference type="Pfam" id="PF04144">
    <property type="entry name" value="SCAMP"/>
    <property type="match status" value="1"/>
</dbReference>
<evidence type="ECO:0000256" key="4">
    <source>
        <dbReference type="ARBA" id="ARBA00023136"/>
    </source>
</evidence>
<feature type="transmembrane region" description="Helical" evidence="5">
    <location>
        <begin position="14"/>
        <end position="33"/>
    </location>
</feature>
<dbReference type="OrthoDB" id="242866at2759"/>
<protein>
    <recommendedName>
        <fullName evidence="8">Secretory carrier membrane protein</fullName>
    </recommendedName>
</protein>
<comment type="caution">
    <text evidence="6">The sequence shown here is derived from an EMBL/GenBank/DDBJ whole genome shotgun (WGS) entry which is preliminary data.</text>
</comment>
<feature type="transmembrane region" description="Helical" evidence="5">
    <location>
        <begin position="121"/>
        <end position="145"/>
    </location>
</feature>
<evidence type="ECO:0000256" key="1">
    <source>
        <dbReference type="ARBA" id="ARBA00004141"/>
    </source>
</evidence>
<dbReference type="GO" id="GO:0032588">
    <property type="term" value="C:trans-Golgi network membrane"/>
    <property type="evidence" value="ECO:0007669"/>
    <property type="project" value="TreeGrafter"/>
</dbReference>
<accession>A0A162TI07</accession>
<dbReference type="Proteomes" id="UP000077051">
    <property type="component" value="Unassembled WGS sequence"/>
</dbReference>
<reference evidence="6 7" key="1">
    <citation type="submission" date="2015-06" db="EMBL/GenBank/DDBJ databases">
        <title>Expansion of signal transduction pathways in fungi by whole-genome duplication.</title>
        <authorList>
            <consortium name="DOE Joint Genome Institute"/>
            <person name="Corrochano L.M."/>
            <person name="Kuo A."/>
            <person name="Marcet-Houben M."/>
            <person name="Polaino S."/>
            <person name="Salamov A."/>
            <person name="Villalobos J.M."/>
            <person name="Alvarez M.I."/>
            <person name="Avalos J."/>
            <person name="Benito E.P."/>
            <person name="Benoit I."/>
            <person name="Burger G."/>
            <person name="Camino L.P."/>
            <person name="Canovas D."/>
            <person name="Cerda-Olmedo E."/>
            <person name="Cheng J.-F."/>
            <person name="Dominguez A."/>
            <person name="Elias M."/>
            <person name="Eslava A.P."/>
            <person name="Glaser F."/>
            <person name="Grimwood J."/>
            <person name="Gutierrez G."/>
            <person name="Heitman J."/>
            <person name="Henrissat B."/>
            <person name="Iturriaga E.A."/>
            <person name="Lang B.F."/>
            <person name="Lavin J.L."/>
            <person name="Lee S."/>
            <person name="Li W."/>
            <person name="Lindquist E."/>
            <person name="Lopez-Garcia S."/>
            <person name="Luque E.M."/>
            <person name="Marcos A.T."/>
            <person name="Martin J."/>
            <person name="Mccluskey K."/>
            <person name="Medina H.R."/>
            <person name="Miralles-Duran A."/>
            <person name="Miyazaki A."/>
            <person name="Munoz-Torres E."/>
            <person name="Oguiza J.A."/>
            <person name="Ohm R."/>
            <person name="Olmedo M."/>
            <person name="Orejas M."/>
            <person name="Ortiz-Castellanos L."/>
            <person name="Pisabarro A.G."/>
            <person name="Rodriguez-Romero J."/>
            <person name="Ruiz-Herrera J."/>
            <person name="Ruiz-Vazquez R."/>
            <person name="Sanz C."/>
            <person name="Schackwitz W."/>
            <person name="Schmutz J."/>
            <person name="Shahriari M."/>
            <person name="Shelest E."/>
            <person name="Silva-Franco F."/>
            <person name="Soanes D."/>
            <person name="Syed K."/>
            <person name="Tagua V.G."/>
            <person name="Talbot N.J."/>
            <person name="Thon M."/>
            <person name="De Vries R.P."/>
            <person name="Wiebenga A."/>
            <person name="Yadav J.S."/>
            <person name="Braun E.L."/>
            <person name="Baker S."/>
            <person name="Garre V."/>
            <person name="Horwitz B."/>
            <person name="Torres-Martinez S."/>
            <person name="Idnurm A."/>
            <person name="Herrera-Estrella A."/>
            <person name="Gabaldon T."/>
            <person name="Grigoriev I.V."/>
        </authorList>
    </citation>
    <scope>NUCLEOTIDE SEQUENCE [LARGE SCALE GENOMIC DNA]</scope>
    <source>
        <strain evidence="6 7">CBS 277.49</strain>
    </source>
</reference>
<dbReference type="VEuPathDB" id="FungiDB:MUCCIDRAFT_155691"/>
<organism evidence="6 7">
    <name type="scientific">Mucor lusitanicus CBS 277.49</name>
    <dbReference type="NCBI Taxonomy" id="747725"/>
    <lineage>
        <taxon>Eukaryota</taxon>
        <taxon>Fungi</taxon>
        <taxon>Fungi incertae sedis</taxon>
        <taxon>Mucoromycota</taxon>
        <taxon>Mucoromycotina</taxon>
        <taxon>Mucoromycetes</taxon>
        <taxon>Mucorales</taxon>
        <taxon>Mucorineae</taxon>
        <taxon>Mucoraceae</taxon>
        <taxon>Mucor</taxon>
    </lineage>
</organism>
<feature type="transmembrane region" description="Helical" evidence="5">
    <location>
        <begin position="77"/>
        <end position="101"/>
    </location>
</feature>
<dbReference type="PANTHER" id="PTHR10687">
    <property type="entry name" value="SECRETORY CARRIER-ASSOCIATED MEMBRANE PROTEIN SCAMP"/>
    <property type="match status" value="1"/>
</dbReference>
<evidence type="ECO:0000256" key="2">
    <source>
        <dbReference type="ARBA" id="ARBA00022692"/>
    </source>
</evidence>